<feature type="region of interest" description="Disordered" evidence="1">
    <location>
        <begin position="490"/>
        <end position="519"/>
    </location>
</feature>
<dbReference type="EMBL" id="CP003823">
    <property type="protein sequence ID" value="AFR94548.1"/>
    <property type="molecule type" value="Genomic_DNA"/>
</dbReference>
<reference evidence="2 3" key="1">
    <citation type="journal article" date="2014" name="PLoS Genet.">
        <title>Analysis of the genome and transcriptome of Cryptococcus neoformans var. grubii reveals complex RNA expression and microevolution leading to virulence attenuation.</title>
        <authorList>
            <person name="Janbon G."/>
            <person name="Ormerod K.L."/>
            <person name="Paulet D."/>
            <person name="Byrnes E.J.III."/>
            <person name="Yadav V."/>
            <person name="Chatterjee G."/>
            <person name="Mullapudi N."/>
            <person name="Hon C.C."/>
            <person name="Billmyre R.B."/>
            <person name="Brunel F."/>
            <person name="Bahn Y.S."/>
            <person name="Chen W."/>
            <person name="Chen Y."/>
            <person name="Chow E.W."/>
            <person name="Coppee J.Y."/>
            <person name="Floyd-Averette A."/>
            <person name="Gaillardin C."/>
            <person name="Gerik K.J."/>
            <person name="Goldberg J."/>
            <person name="Gonzalez-Hilarion S."/>
            <person name="Gujja S."/>
            <person name="Hamlin J.L."/>
            <person name="Hsueh Y.P."/>
            <person name="Ianiri G."/>
            <person name="Jones S."/>
            <person name="Kodira C.D."/>
            <person name="Kozubowski L."/>
            <person name="Lam W."/>
            <person name="Marra M."/>
            <person name="Mesner L.D."/>
            <person name="Mieczkowski P.A."/>
            <person name="Moyrand F."/>
            <person name="Nielsen K."/>
            <person name="Proux C."/>
            <person name="Rossignol T."/>
            <person name="Schein J.E."/>
            <person name="Sun S."/>
            <person name="Wollschlaeger C."/>
            <person name="Wood I.A."/>
            <person name="Zeng Q."/>
            <person name="Neuveglise C."/>
            <person name="Newlon C.S."/>
            <person name="Perfect J.R."/>
            <person name="Lodge J.K."/>
            <person name="Idnurm A."/>
            <person name="Stajich J.E."/>
            <person name="Kronstad J.W."/>
            <person name="Sanyal K."/>
            <person name="Heitman J."/>
            <person name="Fraser J.A."/>
            <person name="Cuomo C.A."/>
            <person name="Dietrich F.S."/>
        </authorList>
    </citation>
    <scope>NUCLEOTIDE SEQUENCE [LARGE SCALE GENOMIC DNA]</scope>
    <source>
        <strain evidence="3">H99 / ATCC 208821 / CBS 10515 / FGSC 9487</strain>
    </source>
</reference>
<name>J9VJY8_CRYN9</name>
<organism evidence="2 3">
    <name type="scientific">Cryptococcus neoformans (strain H99 / ATCC 208821 / CBS 10515 / FGSC 9487)</name>
    <name type="common">Cryptococcus neoformans var. grubii serotype A</name>
    <dbReference type="NCBI Taxonomy" id="235443"/>
    <lineage>
        <taxon>Eukaryota</taxon>
        <taxon>Fungi</taxon>
        <taxon>Dikarya</taxon>
        <taxon>Basidiomycota</taxon>
        <taxon>Agaricomycotina</taxon>
        <taxon>Tremellomycetes</taxon>
        <taxon>Tremellales</taxon>
        <taxon>Cryptococcaceae</taxon>
        <taxon>Cryptococcus</taxon>
        <taxon>Cryptococcus neoformans species complex</taxon>
    </lineage>
</organism>
<feature type="compositionally biased region" description="Basic and acidic residues" evidence="1">
    <location>
        <begin position="7"/>
        <end position="16"/>
    </location>
</feature>
<feature type="compositionally biased region" description="Polar residues" evidence="1">
    <location>
        <begin position="31"/>
        <end position="41"/>
    </location>
</feature>
<feature type="region of interest" description="Disordered" evidence="1">
    <location>
        <begin position="1"/>
        <end position="41"/>
    </location>
</feature>
<dbReference type="RefSeq" id="XP_012048833.1">
    <property type="nucleotide sequence ID" value="XM_012193443.1"/>
</dbReference>
<dbReference type="OrthoDB" id="2574504at2759"/>
<keyword evidence="3" id="KW-1185">Reference proteome</keyword>
<dbReference type="VEuPathDB" id="FungiDB:CNAG_05289"/>
<sequence length="560" mass="63122">MSSSEEPSTKGKERENPGSINVTHLSGPARLSTTANTNPSHVTYSHRHLRDALTGGPADPSMIQGLSSDFVKYPSWRSNSVTHTMLPVSGTQRHRFLILPGITDEGQFVYDTLLALRERSKYKQSSLDSYRESQWCEPPEVDTWWDEEVKKGTEWYKEYCKVTGFDPTNPSNKQRALSEWSSTISSRLRQKLESEHRFRQQCTFPTLSVMTEKDIDVALQHRFSFQDENDIRIDIDPRATMHDWSILRLELENNPKVWRRDQPPSIGSHARVLIHSNYSYTGLPDVVTKLALPSNPEDLYKTSPEIYAMFDPDNKDAQQWLQGIIDRATEAFSDFDRDRGRSAQIKDGICGRTSQDWERYTDGPQKKAECLSAYTSAYLQNEFNQHTRDTNVGRSSQQSYLIPQVEPVHGYDDYTWNKSLETGTFDPTFFRGTGKIVDLVANDVKRRLCAGTMVNGDISQATPEGAPPPYEYSEILPVRCEAGSSNLAASTQISGGKSTKGDVLPPHGGETASLPFQPNDNDHMATSSLFNEPVGRTRRWSSTARRLLCGGSRRSGDISD</sequence>
<dbReference type="GeneID" id="23888615"/>
<dbReference type="AlphaFoldDB" id="J9VJY8"/>
<dbReference type="HOGENOM" id="CLU_471729_0_0_1"/>
<dbReference type="Proteomes" id="UP000010091">
    <property type="component" value="Chromosome 4"/>
</dbReference>
<dbReference type="KEGG" id="cng:CNAG_05289"/>
<evidence type="ECO:0000313" key="3">
    <source>
        <dbReference type="Proteomes" id="UP000010091"/>
    </source>
</evidence>
<proteinExistence type="predicted"/>
<accession>J9VJY8</accession>
<gene>
    <name evidence="2" type="ORF">CNAG_05289</name>
</gene>
<evidence type="ECO:0000313" key="2">
    <source>
        <dbReference type="EMBL" id="AFR94548.1"/>
    </source>
</evidence>
<evidence type="ECO:0000256" key="1">
    <source>
        <dbReference type="SAM" id="MobiDB-lite"/>
    </source>
</evidence>
<protein>
    <submittedName>
        <fullName evidence="2">Uncharacterized protein</fullName>
    </submittedName>
</protein>